<dbReference type="RefSeq" id="WP_156683568.1">
    <property type="nucleotide sequence ID" value="NZ_CABWIB010000001.1"/>
</dbReference>
<dbReference type="GO" id="GO:0005737">
    <property type="term" value="C:cytoplasm"/>
    <property type="evidence" value="ECO:0007669"/>
    <property type="project" value="TreeGrafter"/>
</dbReference>
<evidence type="ECO:0000259" key="8">
    <source>
        <dbReference type="PROSITE" id="PS51733"/>
    </source>
</evidence>
<keyword evidence="10" id="KW-1185">Reference proteome</keyword>
<evidence type="ECO:0000256" key="7">
    <source>
        <dbReference type="ARBA" id="ARBA00048037"/>
    </source>
</evidence>
<comment type="catalytic activity">
    <reaction evidence="7">
        <text>L-lysyl-[lipoyl-carrier protein] + (R)-lipoate + ATP = N(6)-[(R)-lipoyl]-L-lysyl-[lipoyl-carrier protein] + AMP + diphosphate + H(+)</text>
        <dbReference type="Rhea" id="RHEA:49288"/>
        <dbReference type="Rhea" id="RHEA-COMP:10500"/>
        <dbReference type="Rhea" id="RHEA-COMP:10502"/>
        <dbReference type="ChEBI" id="CHEBI:15378"/>
        <dbReference type="ChEBI" id="CHEBI:29969"/>
        <dbReference type="ChEBI" id="CHEBI:30616"/>
        <dbReference type="ChEBI" id="CHEBI:33019"/>
        <dbReference type="ChEBI" id="CHEBI:83088"/>
        <dbReference type="ChEBI" id="CHEBI:83099"/>
        <dbReference type="ChEBI" id="CHEBI:456215"/>
        <dbReference type="EC" id="6.3.1.20"/>
    </reaction>
</comment>
<evidence type="ECO:0000256" key="5">
    <source>
        <dbReference type="ARBA" id="ARBA00022741"/>
    </source>
</evidence>
<keyword evidence="6" id="KW-0067">ATP-binding</keyword>
<protein>
    <recommendedName>
        <fullName evidence="3">lipoate--protein ligase</fullName>
        <ecNumber evidence="3">6.3.1.20</ecNumber>
    </recommendedName>
</protein>
<dbReference type="CDD" id="cd16443">
    <property type="entry name" value="LplA"/>
    <property type="match status" value="1"/>
</dbReference>
<dbReference type="PANTHER" id="PTHR12561:SF3">
    <property type="entry name" value="LIPOYLTRANSFERASE 1, MITOCHONDRIAL"/>
    <property type="match status" value="1"/>
</dbReference>
<evidence type="ECO:0000256" key="1">
    <source>
        <dbReference type="ARBA" id="ARBA00005085"/>
    </source>
</evidence>
<keyword evidence="4 9" id="KW-0436">Ligase</keyword>
<dbReference type="GO" id="GO:0005524">
    <property type="term" value="F:ATP binding"/>
    <property type="evidence" value="ECO:0007669"/>
    <property type="project" value="UniProtKB-KW"/>
</dbReference>
<evidence type="ECO:0000313" key="9">
    <source>
        <dbReference type="EMBL" id="VWL85585.1"/>
    </source>
</evidence>
<dbReference type="SUPFAM" id="SSF82649">
    <property type="entry name" value="SufE/NifU"/>
    <property type="match status" value="1"/>
</dbReference>
<dbReference type="InterPro" id="IPR004562">
    <property type="entry name" value="LipoylTrfase_LipoateP_Ligase"/>
</dbReference>
<dbReference type="EMBL" id="CABWIB010000001">
    <property type="protein sequence ID" value="VWL85585.1"/>
    <property type="molecule type" value="Genomic_DNA"/>
</dbReference>
<dbReference type="Gene3D" id="3.30.930.10">
    <property type="entry name" value="Bira Bifunctional Protein, Domain 2"/>
    <property type="match status" value="1"/>
</dbReference>
<dbReference type="InterPro" id="IPR019491">
    <property type="entry name" value="Lipoate_protein_ligase_C"/>
</dbReference>
<comment type="pathway">
    <text evidence="2">Protein modification; protein lipoylation via exogenous pathway; protein N(6)-(lipoyl)lysine from lipoate: step 1/2.</text>
</comment>
<reference evidence="9 10" key="1">
    <citation type="submission" date="2019-10" db="EMBL/GenBank/DDBJ databases">
        <authorList>
            <person name="Blom J."/>
        </authorList>
    </citation>
    <scope>NUCLEOTIDE SEQUENCE [LARGE SCALE GENOMIC DNA]</scope>
    <source>
        <strain evidence="9 10">ES3154-GLU</strain>
    </source>
</reference>
<dbReference type="PANTHER" id="PTHR12561">
    <property type="entry name" value="LIPOATE-PROTEIN LIGASE"/>
    <property type="match status" value="1"/>
</dbReference>
<evidence type="ECO:0000256" key="4">
    <source>
        <dbReference type="ARBA" id="ARBA00022598"/>
    </source>
</evidence>
<evidence type="ECO:0000256" key="2">
    <source>
        <dbReference type="ARBA" id="ARBA00005124"/>
    </source>
</evidence>
<proteinExistence type="predicted"/>
<dbReference type="GO" id="GO:0009249">
    <property type="term" value="P:protein lipoylation"/>
    <property type="evidence" value="ECO:0007669"/>
    <property type="project" value="InterPro"/>
</dbReference>
<dbReference type="PROSITE" id="PS51733">
    <property type="entry name" value="BPL_LPL_CATALYTIC"/>
    <property type="match status" value="1"/>
</dbReference>
<dbReference type="GO" id="GO:0017118">
    <property type="term" value="F:lipoyltransferase activity"/>
    <property type="evidence" value="ECO:0007669"/>
    <property type="project" value="TreeGrafter"/>
</dbReference>
<name>A0A6I8MDJ8_9FUSO</name>
<dbReference type="Proteomes" id="UP000419017">
    <property type="component" value="Unassembled WGS sequence"/>
</dbReference>
<evidence type="ECO:0000256" key="3">
    <source>
        <dbReference type="ARBA" id="ARBA00012367"/>
    </source>
</evidence>
<evidence type="ECO:0000256" key="6">
    <source>
        <dbReference type="ARBA" id="ARBA00022840"/>
    </source>
</evidence>
<gene>
    <name evidence="9" type="ORF">OMES3154_00871</name>
</gene>
<sequence length="322" mass="37579">MIYVETNSVSVYRNFAIEYYFATEKKLDDTVFLLWRTSPTLLVGKFQNILEEIDHNYAIKNNINIVRRMSGGGTIYTDLGGYQFSFIEYKKDNNIDFSSYVEPIISFLKELNIDVKFTGRNDLQVENKKISGNAQYKTKNSTVHHGSILFDTNIDEMIKSTTVDPLKYESKSIKSVRDRVTNIKEHLSFNISIEEFKKKLIKAVMSKDSREYILTKEDEKRILEIEKEYFDNMDYLYKKNPDFLMKKKKKLKGGLLTINLSIKKGIIDNVLVNGDFFANADFDFLVADLIGSKLEKEDLKKRLTKKYIYNISNEEIIQLILE</sequence>
<dbReference type="Gene3D" id="3.30.390.50">
    <property type="entry name" value="CO dehydrogenase flavoprotein, C-terminal domain"/>
    <property type="match status" value="1"/>
</dbReference>
<dbReference type="InterPro" id="IPR004143">
    <property type="entry name" value="BPL_LPL_catalytic"/>
</dbReference>
<dbReference type="SUPFAM" id="SSF55681">
    <property type="entry name" value="Class II aaRS and biotin synthetases"/>
    <property type="match status" value="1"/>
</dbReference>
<dbReference type="GO" id="GO:0016979">
    <property type="term" value="F:lipoate-protein ligase activity"/>
    <property type="evidence" value="ECO:0007669"/>
    <property type="project" value="UniProtKB-EC"/>
</dbReference>
<keyword evidence="5" id="KW-0547">Nucleotide-binding</keyword>
<feature type="domain" description="BPL/LPL catalytic" evidence="8">
    <location>
        <begin position="26"/>
        <end position="212"/>
    </location>
</feature>
<dbReference type="Pfam" id="PF21948">
    <property type="entry name" value="LplA-B_cat"/>
    <property type="match status" value="1"/>
</dbReference>
<dbReference type="AlphaFoldDB" id="A0A6I8MDJ8"/>
<comment type="pathway">
    <text evidence="1">Protein modification; protein lipoylation via exogenous pathway; protein N(6)-(lipoyl)lysine from lipoate: step 2/2.</text>
</comment>
<accession>A0A6I8MDJ8</accession>
<dbReference type="EC" id="6.3.1.20" evidence="3"/>
<organism evidence="9 10">
    <name type="scientific">Oceanivirga miroungae</name>
    <dbReference type="NCBI Taxonomy" id="1130046"/>
    <lineage>
        <taxon>Bacteria</taxon>
        <taxon>Fusobacteriati</taxon>
        <taxon>Fusobacteriota</taxon>
        <taxon>Fusobacteriia</taxon>
        <taxon>Fusobacteriales</taxon>
        <taxon>Leptotrichiaceae</taxon>
        <taxon>Oceanivirga</taxon>
    </lineage>
</organism>
<dbReference type="NCBIfam" id="TIGR00545">
    <property type="entry name" value="lipoyltrans"/>
    <property type="match status" value="1"/>
</dbReference>
<dbReference type="UniPathway" id="UPA00537">
    <property type="reaction ID" value="UER00594"/>
</dbReference>
<dbReference type="InterPro" id="IPR045864">
    <property type="entry name" value="aa-tRNA-synth_II/BPL/LPL"/>
</dbReference>
<evidence type="ECO:0000313" key="10">
    <source>
        <dbReference type="Proteomes" id="UP000419017"/>
    </source>
</evidence>
<dbReference type="Pfam" id="PF10437">
    <property type="entry name" value="Lip_prot_lig_C"/>
    <property type="match status" value="1"/>
</dbReference>